<dbReference type="RefSeq" id="WP_144951096.1">
    <property type="nucleotide sequence ID" value="NZ_VMQU01000036.1"/>
</dbReference>
<dbReference type="EMBL" id="VMQU01000036">
    <property type="protein sequence ID" value="TVS90013.1"/>
    <property type="molecule type" value="Genomic_DNA"/>
</dbReference>
<evidence type="ECO:0000313" key="1">
    <source>
        <dbReference type="EMBL" id="TVS90013.1"/>
    </source>
</evidence>
<comment type="caution">
    <text evidence="1">The sequence shown here is derived from an EMBL/GenBank/DDBJ whole genome shotgun (WGS) entry which is preliminary data.</text>
</comment>
<organism evidence="1 2">
    <name type="scientific">Mycobacterium helveticum</name>
    <dbReference type="NCBI Taxonomy" id="2592811"/>
    <lineage>
        <taxon>Bacteria</taxon>
        <taxon>Bacillati</taxon>
        <taxon>Actinomycetota</taxon>
        <taxon>Actinomycetes</taxon>
        <taxon>Mycobacteriales</taxon>
        <taxon>Mycobacteriaceae</taxon>
        <taxon>Mycobacterium</taxon>
    </lineage>
</organism>
<protein>
    <submittedName>
        <fullName evidence="1">Toxin</fullName>
    </submittedName>
</protein>
<evidence type="ECO:0000313" key="2">
    <source>
        <dbReference type="Proteomes" id="UP000320513"/>
    </source>
</evidence>
<keyword evidence="2" id="KW-1185">Reference proteome</keyword>
<gene>
    <name evidence="1" type="ORF">FPZ47_10770</name>
</gene>
<dbReference type="Proteomes" id="UP000320513">
    <property type="component" value="Unassembled WGS sequence"/>
</dbReference>
<reference evidence="1 2" key="1">
    <citation type="submission" date="2019-07" db="EMBL/GenBank/DDBJ databases">
        <title>New Mycobacterium species.</title>
        <authorList>
            <person name="Tortoli E."/>
            <person name="Ghielmetti G."/>
            <person name="Friedel U."/>
            <person name="Trovato A."/>
        </authorList>
    </citation>
    <scope>NUCLEOTIDE SEQUENCE [LARGE SCALE GENOMIC DNA]</scope>
    <source>
        <strain evidence="1 2">16-83</strain>
    </source>
</reference>
<dbReference type="OrthoDB" id="3577648at2"/>
<name>A0A557XVH0_9MYCO</name>
<dbReference type="AlphaFoldDB" id="A0A557XVH0"/>
<accession>A0A557XVH0</accession>
<sequence length="88" mass="10103">MRPLKVHDSALKREYTEDDIPHALDHVHISYDVIDDDPPRSWAFGFTAKGVLIELIVLHKAKEDLVIHCMKARKAELDKALLIRGGRY</sequence>
<proteinExistence type="predicted"/>